<proteinExistence type="predicted"/>
<dbReference type="InterPro" id="IPR013783">
    <property type="entry name" value="Ig-like_fold"/>
</dbReference>
<dbReference type="Proteomes" id="UP000249577">
    <property type="component" value="Unassembled WGS sequence"/>
</dbReference>
<evidence type="ECO:0000259" key="2">
    <source>
        <dbReference type="Pfam" id="PF08770"/>
    </source>
</evidence>
<dbReference type="Pfam" id="PF08770">
    <property type="entry name" value="SoxZ"/>
    <property type="match status" value="1"/>
</dbReference>
<dbReference type="Gene3D" id="2.60.40.2470">
    <property type="entry name" value="SoxY domain"/>
    <property type="match status" value="1"/>
</dbReference>
<evidence type="ECO:0000259" key="3">
    <source>
        <dbReference type="Pfam" id="PF13501"/>
    </source>
</evidence>
<accession>A0A2W5KA84</accession>
<dbReference type="InterPro" id="IPR032711">
    <property type="entry name" value="SoxY"/>
</dbReference>
<evidence type="ECO:0000313" key="4">
    <source>
        <dbReference type="EMBL" id="PZQ12909.1"/>
    </source>
</evidence>
<dbReference type="InterPro" id="IPR030831">
    <property type="entry name" value="Fuse-rel_SoxYZ"/>
</dbReference>
<organism evidence="4 5">
    <name type="scientific">Ancylobacter novellus</name>
    <name type="common">Thiobacillus novellus</name>
    <dbReference type="NCBI Taxonomy" id="921"/>
    <lineage>
        <taxon>Bacteria</taxon>
        <taxon>Pseudomonadati</taxon>
        <taxon>Pseudomonadota</taxon>
        <taxon>Alphaproteobacteria</taxon>
        <taxon>Hyphomicrobiales</taxon>
        <taxon>Xanthobacteraceae</taxon>
        <taxon>Ancylobacter</taxon>
    </lineage>
</organism>
<dbReference type="InterPro" id="IPR014880">
    <property type="entry name" value="SoxZ_dom"/>
</dbReference>
<feature type="region of interest" description="Disordered" evidence="1">
    <location>
        <begin position="225"/>
        <end position="246"/>
    </location>
</feature>
<evidence type="ECO:0000256" key="1">
    <source>
        <dbReference type="SAM" id="MobiDB-lite"/>
    </source>
</evidence>
<gene>
    <name evidence="4" type="ORF">DI565_14595</name>
</gene>
<dbReference type="NCBIfam" id="TIGR04557">
    <property type="entry name" value="fuse_rel_SoxYZ"/>
    <property type="match status" value="1"/>
</dbReference>
<feature type="domain" description="Sulphur oxidation protein SoxZ" evidence="2">
    <location>
        <begin position="158"/>
        <end position="238"/>
    </location>
</feature>
<name>A0A2W5KA84_ANCNO</name>
<feature type="domain" description="Ig-like SoxY" evidence="3">
    <location>
        <begin position="27"/>
        <end position="130"/>
    </location>
</feature>
<dbReference type="EMBL" id="QFPN01000008">
    <property type="protein sequence ID" value="PZQ12909.1"/>
    <property type="molecule type" value="Genomic_DNA"/>
</dbReference>
<dbReference type="SUPFAM" id="SSF81296">
    <property type="entry name" value="E set domains"/>
    <property type="match status" value="1"/>
</dbReference>
<evidence type="ECO:0000313" key="5">
    <source>
        <dbReference type="Proteomes" id="UP000249577"/>
    </source>
</evidence>
<dbReference type="Gene3D" id="2.60.40.10">
    <property type="entry name" value="Immunoglobulins"/>
    <property type="match status" value="1"/>
</dbReference>
<dbReference type="AlphaFoldDB" id="A0A2W5KA84"/>
<protein>
    <submittedName>
        <fullName evidence="4">Quinoprotein dehydrogenase-associated SoxYZ-like carrier</fullName>
    </submittedName>
</protein>
<reference evidence="4 5" key="1">
    <citation type="submission" date="2017-08" db="EMBL/GenBank/DDBJ databases">
        <title>Infants hospitalized years apart are colonized by the same room-sourced microbial strains.</title>
        <authorList>
            <person name="Brooks B."/>
            <person name="Olm M.R."/>
            <person name="Firek B.A."/>
            <person name="Baker R."/>
            <person name="Thomas B.C."/>
            <person name="Morowitz M.J."/>
            <person name="Banfield J.F."/>
        </authorList>
    </citation>
    <scope>NUCLEOTIDE SEQUENCE [LARGE SCALE GENOMIC DNA]</scope>
    <source>
        <strain evidence="4">S2_005_003_R2_43</strain>
    </source>
</reference>
<feature type="compositionally biased region" description="Basic and acidic residues" evidence="1">
    <location>
        <begin position="225"/>
        <end position="236"/>
    </location>
</feature>
<dbReference type="Pfam" id="PF13501">
    <property type="entry name" value="SoxY"/>
    <property type="match status" value="1"/>
</dbReference>
<dbReference type="InterPro" id="IPR038162">
    <property type="entry name" value="SoxY_sf"/>
</dbReference>
<comment type="caution">
    <text evidence="4">The sequence shown here is derived from an EMBL/GenBank/DDBJ whole genome shotgun (WGS) entry which is preliminary data.</text>
</comment>
<dbReference type="InterPro" id="IPR014756">
    <property type="entry name" value="Ig_E-set"/>
</dbReference>
<sequence length="246" mass="25550">MTQAVGEPLASSRDPANSPLWPSMVDAYLGAAPVAFDPRVKVLLPPVTEDQTQVPLTVDARGLDGPVDEILVIADLNPFPLTLRLTPVAAAPFVALRMKIEQGTAIHAAVRRGGEWRVGGAYLDAAGGGCSVKPPGLARADLSGAGQIRARAWADGADGTRLRFRISHPMDNGMIPGVPAYFIETVEIADAAGAPLARLALSEAVAPDPVLTLLVRAAGGPLTIRARDNNGGDFRGEAPPPGGRRP</sequence>